<protein>
    <submittedName>
        <fullName evidence="6">Disease resistance protein Roq1 isoform X1</fullName>
    </submittedName>
</protein>
<dbReference type="InterPro" id="IPR000157">
    <property type="entry name" value="TIR_dom"/>
</dbReference>
<dbReference type="Gene3D" id="3.40.50.300">
    <property type="entry name" value="P-loop containing nucleotide triphosphate hydrolases"/>
    <property type="match status" value="1"/>
</dbReference>
<keyword evidence="3" id="KW-0611">Plant defense</keyword>
<dbReference type="PROSITE" id="PS50104">
    <property type="entry name" value="TIR"/>
    <property type="match status" value="1"/>
</dbReference>
<evidence type="ECO:0000256" key="2">
    <source>
        <dbReference type="ARBA" id="ARBA00022737"/>
    </source>
</evidence>
<dbReference type="Gene3D" id="1.10.8.430">
    <property type="entry name" value="Helical domain of apoptotic protease-activating factors"/>
    <property type="match status" value="1"/>
</dbReference>
<organism evidence="5 6">
    <name type="scientific">Ziziphus jujuba</name>
    <name type="common">Chinese jujube</name>
    <name type="synonym">Ziziphus sativa</name>
    <dbReference type="NCBI Taxonomy" id="326968"/>
    <lineage>
        <taxon>Eukaryota</taxon>
        <taxon>Viridiplantae</taxon>
        <taxon>Streptophyta</taxon>
        <taxon>Embryophyta</taxon>
        <taxon>Tracheophyta</taxon>
        <taxon>Spermatophyta</taxon>
        <taxon>Magnoliopsida</taxon>
        <taxon>eudicotyledons</taxon>
        <taxon>Gunneridae</taxon>
        <taxon>Pentapetalae</taxon>
        <taxon>rosids</taxon>
        <taxon>fabids</taxon>
        <taxon>Rosales</taxon>
        <taxon>Rhamnaceae</taxon>
        <taxon>Paliureae</taxon>
        <taxon>Ziziphus</taxon>
    </lineage>
</organism>
<feature type="domain" description="TIR" evidence="4">
    <location>
        <begin position="15"/>
        <end position="178"/>
    </location>
</feature>
<dbReference type="PANTHER" id="PTHR11017:SF559">
    <property type="entry name" value="DISEASE RESISTANCE PROTEIN CHL1"/>
    <property type="match status" value="1"/>
</dbReference>
<dbReference type="PANTHER" id="PTHR11017">
    <property type="entry name" value="LEUCINE-RICH REPEAT-CONTAINING PROTEIN"/>
    <property type="match status" value="1"/>
</dbReference>
<dbReference type="InterPro" id="IPR035897">
    <property type="entry name" value="Toll_tir_struct_dom_sf"/>
</dbReference>
<reference evidence="6" key="1">
    <citation type="submission" date="2025-08" db="UniProtKB">
        <authorList>
            <consortium name="RefSeq"/>
        </authorList>
    </citation>
    <scope>IDENTIFICATION</scope>
    <source>
        <tissue evidence="6">Seedling</tissue>
    </source>
</reference>
<dbReference type="Pfam" id="PF01582">
    <property type="entry name" value="TIR"/>
    <property type="match status" value="1"/>
</dbReference>
<dbReference type="RefSeq" id="XP_048318855.1">
    <property type="nucleotide sequence ID" value="XM_048462898.2"/>
</dbReference>
<dbReference type="SUPFAM" id="SSF52540">
    <property type="entry name" value="P-loop containing nucleoside triphosphate hydrolases"/>
    <property type="match status" value="1"/>
</dbReference>
<dbReference type="Gene3D" id="3.40.50.10140">
    <property type="entry name" value="Toll/interleukin-1 receptor homology (TIR) domain"/>
    <property type="match status" value="1"/>
</dbReference>
<sequence>MISETCSNSSFSSPWEYDVFLSFKEEDTGKSFTDHLYNALRQKGIFTFRDDDQKLGSLVPSKAIEESRFAIVVFSENYASSTRCLDVLVKIVECKKDLRLEAVFLVLYHMDPTQLIDESGKASFAERLQIFKDNVEKAKKWEAALTEVINLSRFRWDLKDRRESDFVQEIVKDVYEKLCPAIPSGNTDFLVGMACRMEKMDSLLDIGLDDVRTVGIWGMGGIGKTTIAHEVFDRIKDKFQASAFIDIKEEFLGNSTVQLQKHVHQILWNNIEDDTWEDIDYARMNLLRNKMRSRRVLIVLDDVDKLDHIESLVGSWKEQHDWLGPGSRVIVTTRNKHLLRSYGEKYIYQVDKLTDDEALQLLGHEAYQKNRNLNEFKVLYNKVVEYADGQPLALKRLGSFLVRENVDEWSEALVKLKENPIDDLFDTFKVSFDGLDNEDKKIFLDMACFFNGKDRHYVEEILQSQGFHPKIGIQVLIERSLITVVENKLWMPNLLQEFGRDIVAQRAKHTK</sequence>
<gene>
    <name evidence="6" type="primary">LOC107417561</name>
</gene>
<dbReference type="Pfam" id="PF00931">
    <property type="entry name" value="NB-ARC"/>
    <property type="match status" value="1"/>
</dbReference>
<dbReference type="SMART" id="SM00255">
    <property type="entry name" value="TIR"/>
    <property type="match status" value="1"/>
</dbReference>
<proteinExistence type="predicted"/>
<dbReference type="InterPro" id="IPR042197">
    <property type="entry name" value="Apaf_helical"/>
</dbReference>
<dbReference type="Pfam" id="PF23282">
    <property type="entry name" value="WHD_ROQ1"/>
    <property type="match status" value="1"/>
</dbReference>
<evidence type="ECO:0000313" key="6">
    <source>
        <dbReference type="RefSeq" id="XP_048318855.1"/>
    </source>
</evidence>
<keyword evidence="5" id="KW-1185">Reference proteome</keyword>
<evidence type="ECO:0000259" key="4">
    <source>
        <dbReference type="PROSITE" id="PS50104"/>
    </source>
</evidence>
<dbReference type="SUPFAM" id="SSF52200">
    <property type="entry name" value="Toll/Interleukin receptor TIR domain"/>
    <property type="match status" value="1"/>
</dbReference>
<dbReference type="InterPro" id="IPR002182">
    <property type="entry name" value="NB-ARC"/>
</dbReference>
<dbReference type="PRINTS" id="PR00364">
    <property type="entry name" value="DISEASERSIST"/>
</dbReference>
<dbReference type="InterPro" id="IPR027417">
    <property type="entry name" value="P-loop_NTPase"/>
</dbReference>
<dbReference type="InterPro" id="IPR036390">
    <property type="entry name" value="WH_DNA-bd_sf"/>
</dbReference>
<name>A0ABM3I1T2_ZIZJJ</name>
<accession>A0ABM3I1T2</accession>
<keyword evidence="2" id="KW-0677">Repeat</keyword>
<dbReference type="InterPro" id="IPR058192">
    <property type="entry name" value="WHD_ROQ1-like"/>
</dbReference>
<evidence type="ECO:0000256" key="1">
    <source>
        <dbReference type="ARBA" id="ARBA00022614"/>
    </source>
</evidence>
<dbReference type="GeneID" id="107417561"/>
<dbReference type="SUPFAM" id="SSF46785">
    <property type="entry name" value="Winged helix' DNA-binding domain"/>
    <property type="match status" value="1"/>
</dbReference>
<keyword evidence="1" id="KW-0433">Leucine-rich repeat</keyword>
<dbReference type="Proteomes" id="UP001652623">
    <property type="component" value="Chromosome 12"/>
</dbReference>
<evidence type="ECO:0000256" key="3">
    <source>
        <dbReference type="ARBA" id="ARBA00022821"/>
    </source>
</evidence>
<evidence type="ECO:0000313" key="5">
    <source>
        <dbReference type="Proteomes" id="UP001652623"/>
    </source>
</evidence>
<dbReference type="InterPro" id="IPR044974">
    <property type="entry name" value="Disease_R_plants"/>
</dbReference>